<protein>
    <recommendedName>
        <fullName evidence="2">DUF4817 domain-containing protein</fullName>
    </recommendedName>
</protein>
<dbReference type="Pfam" id="PF16087">
    <property type="entry name" value="DUF4817"/>
    <property type="match status" value="1"/>
</dbReference>
<comment type="caution">
    <text evidence="3">The sequence shown here is derived from an EMBL/GenBank/DDBJ whole genome shotgun (WGS) entry which is preliminary data.</text>
</comment>
<evidence type="ECO:0000313" key="3">
    <source>
        <dbReference type="EMBL" id="KAJ4431595.1"/>
    </source>
</evidence>
<dbReference type="Proteomes" id="UP001148838">
    <property type="component" value="Unassembled WGS sequence"/>
</dbReference>
<dbReference type="InterPro" id="IPR032135">
    <property type="entry name" value="DUF4817"/>
</dbReference>
<sequence>MTLAVDYCKHDTKQTLFPSLTIFFARFSMPHHIFCSRFLHVGNVAASIKMAGSVLLVKSISPSEMEEYTRAEYADLIFEYGRANGNSRQAHRLYLYKYECRRHPTHTIFPRLFQRLSVAATNLDRKYGKKELVKKTKWKTEERKINRNSGKSYTTCTGKEMEEKSFTPSHGCGKPREKPKTKGGSNPSPNAAPDQQPSESAD</sequence>
<dbReference type="EMBL" id="JAJSOF020000031">
    <property type="protein sequence ID" value="KAJ4431595.1"/>
    <property type="molecule type" value="Genomic_DNA"/>
</dbReference>
<feature type="compositionally biased region" description="Polar residues" evidence="1">
    <location>
        <begin position="183"/>
        <end position="202"/>
    </location>
</feature>
<gene>
    <name evidence="3" type="ORF">ANN_20194</name>
</gene>
<feature type="domain" description="DUF4817" evidence="2">
    <location>
        <begin position="71"/>
        <end position="115"/>
    </location>
</feature>
<reference evidence="3 4" key="1">
    <citation type="journal article" date="2022" name="Allergy">
        <title>Genome assembly and annotation of Periplaneta americana reveal a comprehensive cockroach allergen profile.</title>
        <authorList>
            <person name="Wang L."/>
            <person name="Xiong Q."/>
            <person name="Saelim N."/>
            <person name="Wang L."/>
            <person name="Nong W."/>
            <person name="Wan A.T."/>
            <person name="Shi M."/>
            <person name="Liu X."/>
            <person name="Cao Q."/>
            <person name="Hui J.H.L."/>
            <person name="Sookrung N."/>
            <person name="Leung T.F."/>
            <person name="Tungtrongchitr A."/>
            <person name="Tsui S.K.W."/>
        </authorList>
    </citation>
    <scope>NUCLEOTIDE SEQUENCE [LARGE SCALE GENOMIC DNA]</scope>
    <source>
        <strain evidence="3">PWHHKU_190912</strain>
    </source>
</reference>
<evidence type="ECO:0000259" key="2">
    <source>
        <dbReference type="Pfam" id="PF16087"/>
    </source>
</evidence>
<proteinExistence type="predicted"/>
<feature type="compositionally biased region" description="Polar residues" evidence="1">
    <location>
        <begin position="147"/>
        <end position="157"/>
    </location>
</feature>
<accession>A0ABQ8SD26</accession>
<organism evidence="3 4">
    <name type="scientific">Periplaneta americana</name>
    <name type="common">American cockroach</name>
    <name type="synonym">Blatta americana</name>
    <dbReference type="NCBI Taxonomy" id="6978"/>
    <lineage>
        <taxon>Eukaryota</taxon>
        <taxon>Metazoa</taxon>
        <taxon>Ecdysozoa</taxon>
        <taxon>Arthropoda</taxon>
        <taxon>Hexapoda</taxon>
        <taxon>Insecta</taxon>
        <taxon>Pterygota</taxon>
        <taxon>Neoptera</taxon>
        <taxon>Polyneoptera</taxon>
        <taxon>Dictyoptera</taxon>
        <taxon>Blattodea</taxon>
        <taxon>Blattoidea</taxon>
        <taxon>Blattidae</taxon>
        <taxon>Blattinae</taxon>
        <taxon>Periplaneta</taxon>
    </lineage>
</organism>
<feature type="region of interest" description="Disordered" evidence="1">
    <location>
        <begin position="143"/>
        <end position="202"/>
    </location>
</feature>
<name>A0ABQ8SD26_PERAM</name>
<evidence type="ECO:0000256" key="1">
    <source>
        <dbReference type="SAM" id="MobiDB-lite"/>
    </source>
</evidence>
<keyword evidence="4" id="KW-1185">Reference proteome</keyword>
<evidence type="ECO:0000313" key="4">
    <source>
        <dbReference type="Proteomes" id="UP001148838"/>
    </source>
</evidence>